<evidence type="ECO:0000313" key="1">
    <source>
        <dbReference type="EMBL" id="KFJ05549.1"/>
    </source>
</evidence>
<proteinExistence type="predicted"/>
<sequence length="362" mass="39041">MARKATIKDVAAQAEVSVATVSLVLNGRPARVADTTRERIFQAARELHYVPNQNARSLVTNESKLIALIVPDIENLFFIALAKSLEDLCSAEGYSLIIAGSDDSRIAEHNLMNKLSSRGVDGIFLIATRQSTAHEEGLREDVQHLDCPVVLIDRLADSHWCDGVGFNNRHGGYLAAMHLLEAGHRRIGCVSGDIGEGNANARRQGFLDALAEWGVSAEPSLLVEGDYRFASGYAAADQLIDNGATAVFCANDLMAAGFMGRLSERKLSVPDDISLVGYDNVVRRFGVMPEITAVDQNVDAMAAKCYRIIADRIGDANSARQNTATVSKPWLAEPMSEILLPTLVVRDTVRPVLVNGDGAVGL</sequence>
<keyword evidence="2" id="KW-1185">Reference proteome</keyword>
<dbReference type="CDD" id="cd06267">
    <property type="entry name" value="PBP1_LacI_sugar_binding-like"/>
    <property type="match status" value="1"/>
</dbReference>
<dbReference type="EMBL" id="JGZU01000015">
    <property type="protein sequence ID" value="KFJ05549.1"/>
    <property type="molecule type" value="Genomic_DNA"/>
</dbReference>
<dbReference type="PANTHER" id="PTHR30146:SF109">
    <property type="entry name" value="HTH-TYPE TRANSCRIPTIONAL REGULATOR GALS"/>
    <property type="match status" value="1"/>
</dbReference>
<dbReference type="PROSITE" id="PS00356">
    <property type="entry name" value="HTH_LACI_1"/>
    <property type="match status" value="1"/>
</dbReference>
<dbReference type="Gene3D" id="3.40.50.2300">
    <property type="match status" value="2"/>
</dbReference>
<dbReference type="STRING" id="356829.BITS_0231"/>
<dbReference type="GO" id="GO:0003700">
    <property type="term" value="F:DNA-binding transcription factor activity"/>
    <property type="evidence" value="ECO:0007669"/>
    <property type="project" value="TreeGrafter"/>
</dbReference>
<accession>A0A087ECP8</accession>
<dbReference type="SUPFAM" id="SSF47413">
    <property type="entry name" value="lambda repressor-like DNA-binding domains"/>
    <property type="match status" value="1"/>
</dbReference>
<dbReference type="PANTHER" id="PTHR30146">
    <property type="entry name" value="LACI-RELATED TRANSCRIPTIONAL REPRESSOR"/>
    <property type="match status" value="1"/>
</dbReference>
<dbReference type="SUPFAM" id="SSF53822">
    <property type="entry name" value="Periplasmic binding protein-like I"/>
    <property type="match status" value="1"/>
</dbReference>
<comment type="caution">
    <text evidence="1">The sequence shown here is derived from an EMBL/GenBank/DDBJ whole genome shotgun (WGS) entry which is preliminary data.</text>
</comment>
<dbReference type="Proteomes" id="UP000029080">
    <property type="component" value="Unassembled WGS sequence"/>
</dbReference>
<dbReference type="Gene3D" id="1.10.260.40">
    <property type="entry name" value="lambda repressor-like DNA-binding domains"/>
    <property type="match status" value="1"/>
</dbReference>
<dbReference type="RefSeq" id="WP_026641676.1">
    <property type="nucleotide sequence ID" value="NZ_JAXEUP010000020.1"/>
</dbReference>
<dbReference type="InterPro" id="IPR028082">
    <property type="entry name" value="Peripla_BP_I"/>
</dbReference>
<dbReference type="PROSITE" id="PS50932">
    <property type="entry name" value="HTH_LACI_2"/>
    <property type="match status" value="1"/>
</dbReference>
<organism evidence="1 2">
    <name type="scientific">Bifidobacterium tsurumiense</name>
    <dbReference type="NCBI Taxonomy" id="356829"/>
    <lineage>
        <taxon>Bacteria</taxon>
        <taxon>Bacillati</taxon>
        <taxon>Actinomycetota</taxon>
        <taxon>Actinomycetes</taxon>
        <taxon>Bifidobacteriales</taxon>
        <taxon>Bifidobacteriaceae</taxon>
        <taxon>Bifidobacterium</taxon>
    </lineage>
</organism>
<dbReference type="InterPro" id="IPR000843">
    <property type="entry name" value="HTH_LacI"/>
</dbReference>
<dbReference type="OrthoDB" id="37081at2"/>
<dbReference type="Pfam" id="PF00356">
    <property type="entry name" value="LacI"/>
    <property type="match status" value="1"/>
</dbReference>
<dbReference type="InterPro" id="IPR046335">
    <property type="entry name" value="LacI/GalR-like_sensor"/>
</dbReference>
<gene>
    <name evidence="1" type="ORF">BITS_0231</name>
</gene>
<dbReference type="GO" id="GO:0000976">
    <property type="term" value="F:transcription cis-regulatory region binding"/>
    <property type="evidence" value="ECO:0007669"/>
    <property type="project" value="TreeGrafter"/>
</dbReference>
<evidence type="ECO:0000313" key="2">
    <source>
        <dbReference type="Proteomes" id="UP000029080"/>
    </source>
</evidence>
<reference evidence="1 2" key="1">
    <citation type="submission" date="2014-03" db="EMBL/GenBank/DDBJ databases">
        <title>Genomics of Bifidobacteria.</title>
        <authorList>
            <person name="Ventura M."/>
            <person name="Milani C."/>
            <person name="Lugli G.A."/>
        </authorList>
    </citation>
    <scope>NUCLEOTIDE SEQUENCE [LARGE SCALE GENOMIC DNA]</scope>
    <source>
        <strain evidence="1 2">JCM 13495</strain>
    </source>
</reference>
<protein>
    <submittedName>
        <fullName evidence="1">Ribose operon repressor RbsR</fullName>
    </submittedName>
</protein>
<name>A0A087ECP8_9BIFI</name>
<dbReference type="InterPro" id="IPR010982">
    <property type="entry name" value="Lambda_DNA-bd_dom_sf"/>
</dbReference>
<dbReference type="CDD" id="cd01392">
    <property type="entry name" value="HTH_LacI"/>
    <property type="match status" value="1"/>
</dbReference>
<dbReference type="Pfam" id="PF13377">
    <property type="entry name" value="Peripla_BP_3"/>
    <property type="match status" value="1"/>
</dbReference>
<dbReference type="AlphaFoldDB" id="A0A087ECP8"/>
<dbReference type="eggNOG" id="COG1609">
    <property type="taxonomic scope" value="Bacteria"/>
</dbReference>
<dbReference type="SMART" id="SM00354">
    <property type="entry name" value="HTH_LACI"/>
    <property type="match status" value="1"/>
</dbReference>